<organism evidence="1 2">
    <name type="scientific">Sodiomyces alkalinus (strain CBS 110278 / VKM F-3762 / F11)</name>
    <name type="common">Alkaliphilic filamentous fungus</name>
    <dbReference type="NCBI Taxonomy" id="1314773"/>
    <lineage>
        <taxon>Eukaryota</taxon>
        <taxon>Fungi</taxon>
        <taxon>Dikarya</taxon>
        <taxon>Ascomycota</taxon>
        <taxon>Pezizomycotina</taxon>
        <taxon>Sordariomycetes</taxon>
        <taxon>Hypocreomycetidae</taxon>
        <taxon>Glomerellales</taxon>
        <taxon>Plectosphaerellaceae</taxon>
        <taxon>Sodiomyces</taxon>
    </lineage>
</organism>
<dbReference type="InterPro" id="IPR046341">
    <property type="entry name" value="SET_dom_sf"/>
</dbReference>
<protein>
    <recommendedName>
        <fullName evidence="3">SET domain-containing protein</fullName>
    </recommendedName>
</protein>
<evidence type="ECO:0008006" key="3">
    <source>
        <dbReference type="Google" id="ProtNLM"/>
    </source>
</evidence>
<dbReference type="EMBL" id="ML119052">
    <property type="protein sequence ID" value="ROT40452.1"/>
    <property type="molecule type" value="Genomic_DNA"/>
</dbReference>
<dbReference type="PANTHER" id="PTHR47332:SF6">
    <property type="entry name" value="SET DOMAIN-CONTAINING PROTEIN"/>
    <property type="match status" value="1"/>
</dbReference>
<reference evidence="1 2" key="1">
    <citation type="journal article" date="2018" name="Mol. Ecol.">
        <title>The obligate alkalophilic soda-lake fungus Sodiomyces alkalinus has shifted to a protein diet.</title>
        <authorList>
            <person name="Grum-Grzhimaylo A.A."/>
            <person name="Falkoski D.L."/>
            <person name="van den Heuvel J."/>
            <person name="Valero-Jimenez C.A."/>
            <person name="Min B."/>
            <person name="Choi I.G."/>
            <person name="Lipzen A."/>
            <person name="Daum C.G."/>
            <person name="Aanen D.K."/>
            <person name="Tsang A."/>
            <person name="Henrissat B."/>
            <person name="Bilanenko E.N."/>
            <person name="de Vries R.P."/>
            <person name="van Kan J.A.L."/>
            <person name="Grigoriev I.V."/>
            <person name="Debets A.J.M."/>
        </authorList>
    </citation>
    <scope>NUCLEOTIDE SEQUENCE [LARGE SCALE GENOMIC DNA]</scope>
    <source>
        <strain evidence="1 2">F11</strain>
    </source>
</reference>
<dbReference type="Proteomes" id="UP000272025">
    <property type="component" value="Unassembled WGS sequence"/>
</dbReference>
<dbReference type="RefSeq" id="XP_028468258.1">
    <property type="nucleotide sequence ID" value="XM_028607722.1"/>
</dbReference>
<evidence type="ECO:0000313" key="1">
    <source>
        <dbReference type="EMBL" id="ROT40452.1"/>
    </source>
</evidence>
<keyword evidence="2" id="KW-1185">Reference proteome</keyword>
<dbReference type="GeneID" id="39576200"/>
<dbReference type="SUPFAM" id="SSF82199">
    <property type="entry name" value="SET domain"/>
    <property type="match status" value="1"/>
</dbReference>
<dbReference type="PANTHER" id="PTHR47332">
    <property type="entry name" value="SET DOMAIN-CONTAINING PROTEIN 5"/>
    <property type="match status" value="1"/>
</dbReference>
<evidence type="ECO:0000313" key="2">
    <source>
        <dbReference type="Proteomes" id="UP000272025"/>
    </source>
</evidence>
<name>A0A3N2Q148_SODAK</name>
<proteinExistence type="predicted"/>
<sequence>MDVIAYRDIQPGEEITVSYAPLNILAEDRADMILSHWSFQCKCPLCSSESEIYLSDMQRRQLDRIIEELDLPEVRTPQLVANLVEELEEIIDAEGLAAQRGDIYGIVSKVYSEMGDLREALRYAQVGSGLQEHFKGWDDRRTWNAKRFVEYLKMKIRMEEQEKKNKNKKNKKQ</sequence>
<accession>A0A3N2Q148</accession>
<dbReference type="AlphaFoldDB" id="A0A3N2Q148"/>
<dbReference type="InterPro" id="IPR053185">
    <property type="entry name" value="SET_domain_protein"/>
</dbReference>
<dbReference type="Gene3D" id="2.170.270.10">
    <property type="entry name" value="SET domain"/>
    <property type="match status" value="1"/>
</dbReference>
<gene>
    <name evidence="1" type="ORF">SODALDRAFT_270606</name>
</gene>
<dbReference type="OrthoDB" id="438641at2759"/>
<dbReference type="STRING" id="1314773.A0A3N2Q148"/>